<dbReference type="InterPro" id="IPR017441">
    <property type="entry name" value="Protein_kinase_ATP_BS"/>
</dbReference>
<dbReference type="FunFam" id="3.10.20.90:FF:000058">
    <property type="entry name" value="Octicosapeptide/phox/Bem1p domain kinase superfamily protein"/>
    <property type="match status" value="1"/>
</dbReference>
<dbReference type="AlphaFoldDB" id="A0A2Z6MLV6"/>
<dbReference type="OrthoDB" id="4062651at2759"/>
<evidence type="ECO:0000256" key="4">
    <source>
        <dbReference type="ARBA" id="ARBA00022777"/>
    </source>
</evidence>
<dbReference type="InterPro" id="IPR001245">
    <property type="entry name" value="Ser-Thr/Tyr_kinase_cat_dom"/>
</dbReference>
<proteinExistence type="predicted"/>
<evidence type="ECO:0000256" key="1">
    <source>
        <dbReference type="ARBA" id="ARBA00022527"/>
    </source>
</evidence>
<protein>
    <recommendedName>
        <fullName evidence="8">Protein kinase domain-containing protein</fullName>
    </recommendedName>
</protein>
<dbReference type="Pfam" id="PF00564">
    <property type="entry name" value="PB1"/>
    <property type="match status" value="1"/>
</dbReference>
<keyword evidence="4" id="KW-0418">Kinase</keyword>
<keyword evidence="5 6" id="KW-0067">ATP-binding</keyword>
<feature type="binding site" evidence="6">
    <location>
        <position position="970"/>
    </location>
    <ligand>
        <name>ATP</name>
        <dbReference type="ChEBI" id="CHEBI:30616"/>
    </ligand>
</feature>
<dbReference type="FunFam" id="3.30.200.20:FF:000081">
    <property type="entry name" value="Octicosapeptide/phox/Bem1p domain kinase superfamily protein"/>
    <property type="match status" value="1"/>
</dbReference>
<gene>
    <name evidence="9" type="ORF">TSUD_39470</name>
</gene>
<dbReference type="PANTHER" id="PTHR23257">
    <property type="entry name" value="SERINE-THREONINE PROTEIN KINASE"/>
    <property type="match status" value="1"/>
</dbReference>
<dbReference type="Gene3D" id="1.10.510.10">
    <property type="entry name" value="Transferase(Phosphotransferase) domain 1"/>
    <property type="match status" value="2"/>
</dbReference>
<dbReference type="SUPFAM" id="SSF54277">
    <property type="entry name" value="CAD &amp; PB1 domains"/>
    <property type="match status" value="1"/>
</dbReference>
<evidence type="ECO:0000256" key="6">
    <source>
        <dbReference type="PROSITE-ProRule" id="PRU10141"/>
    </source>
</evidence>
<dbReference type="PANTHER" id="PTHR23257:SF938">
    <property type="entry name" value="OCTICOSAPEPTIDE_PHOX_BEM1P_ PROTEIN KINASE"/>
    <property type="match status" value="1"/>
</dbReference>
<feature type="compositionally biased region" description="Polar residues" evidence="7">
    <location>
        <begin position="160"/>
        <end position="188"/>
    </location>
</feature>
<dbReference type="CDD" id="cd06410">
    <property type="entry name" value="PB1_UP2"/>
    <property type="match status" value="1"/>
</dbReference>
<feature type="region of interest" description="Disordered" evidence="7">
    <location>
        <begin position="154"/>
        <end position="188"/>
    </location>
</feature>
<dbReference type="InterPro" id="IPR011009">
    <property type="entry name" value="Kinase-like_dom_sf"/>
</dbReference>
<dbReference type="SUPFAM" id="SSF56112">
    <property type="entry name" value="Protein kinase-like (PK-like)"/>
    <property type="match status" value="1"/>
</dbReference>
<dbReference type="PROSITE" id="PS50011">
    <property type="entry name" value="PROTEIN_KINASE_DOM"/>
    <property type="match status" value="1"/>
</dbReference>
<dbReference type="Gene3D" id="3.30.200.20">
    <property type="entry name" value="Phosphorylase Kinase, domain 1"/>
    <property type="match status" value="1"/>
</dbReference>
<dbReference type="EMBL" id="DF973433">
    <property type="protein sequence ID" value="GAU30723.1"/>
    <property type="molecule type" value="Genomic_DNA"/>
</dbReference>
<evidence type="ECO:0000256" key="2">
    <source>
        <dbReference type="ARBA" id="ARBA00022679"/>
    </source>
</evidence>
<sequence length="1187" mass="133193">MSNEDHGISGNRYTGIVSVGFSDITPCDKDDEDNVCHQTGEEFSSKFLRDRVALRKFPVIPDVEQRLPNILNFNNNNYQVIYEDQNQNHVLGIGRMDSDSNLDLSEIASARGYVVEADNRAYHNNLSKYQCELGGIRQASSAFSRQSSSRFSDECDQFASGPNSGMRQTSGDQFASGPNSGIRQTSGAFSRQLSSRFSDGCDQVTSGPNTPPIYAVESPFSGHPYGTVFSEGSFFKKIKFLCSFGGRILPRPNDGKLRYVGGETRIISIRRNITHEELTEKTSGICNQTHIIKYQLPGEDLDALISVCSDEDLHHMIEEYEELERAGGSQRLRIFLIPSNEPESPSSNDSRVNQQSDVDYHYVVAVNGILDRSPQKNHGGLSLASQFANTSDYNNPHFHRESSTYAFVSDVNDCNPTSSNLADIMSKPGPFLASLKVGGKSFNQRHLSPISVQPKDQTNSNVQLFTDQSYNIVNENIIPYGLEKIPRDNSLYVDNTSYADPITYYNNLTQGSPCVNYHPSNQYTLESDHQDRKSNVEFNFHRRTNSKEFVSPAICNQTDMIFERPLVNNEGSYHFNNIVSHPHESSGVFSVSGDRDVSQYKMLHTLSESTLLENNENYKGHMQFPFNVERDKLSSLETSSSLEECSIQPGEINDGREHLALHQKPPTFGMTDSCKRSSETGREKLQHANKSVDWIDEKVGSMPQHLPYIYYQHGACTSSPDLHSSECNASAAPFITSQSTRSIEEQPHGIPLDTIASEFSMRSQNSSMHRQFIVSETKYGHPPPPDSFELRPTNSLIVTESVLPISYPDMVYSSLREVDVPGDDLAYYQNQKEENIVNDKQSHEYIDEFCINKPESTTVVTEQIDYISSGIRSCLQVVSNIDKEDKVEHTSLTKTGVVSVNHESESKLAKADSRNFNRPIGDSETAETESELYGLQIIENGDLEELHELGSGTFGTVYHGKWRGTDVAIKRIKSSCFAGRLSEQERLTKDFWREAKILSTLHHPNVVAFYGVVPDGPGGTLATVTEYMLHGSLRNVLLKKERQANSHIYKVLDRRKRVMIAMDAAFGMEYLHLKNIVHFDLKCDNLLVNLGDPERPVDIFSFGIAMWEILTGEEPYANMHCGAIIGGIVSNTLRPSIPKQCDSEWKKLMEECWSPDPEARPSFTEVKNRLRSMSAALQKKRPNVRSP</sequence>
<evidence type="ECO:0000256" key="7">
    <source>
        <dbReference type="SAM" id="MobiDB-lite"/>
    </source>
</evidence>
<dbReference type="PROSITE" id="PS00108">
    <property type="entry name" value="PROTEIN_KINASE_ST"/>
    <property type="match status" value="1"/>
</dbReference>
<evidence type="ECO:0000256" key="3">
    <source>
        <dbReference type="ARBA" id="ARBA00022741"/>
    </source>
</evidence>
<keyword evidence="10" id="KW-1185">Reference proteome</keyword>
<evidence type="ECO:0000313" key="10">
    <source>
        <dbReference type="Proteomes" id="UP000242715"/>
    </source>
</evidence>
<keyword evidence="1" id="KW-0723">Serine/threonine-protein kinase</keyword>
<organism evidence="9 10">
    <name type="scientific">Trifolium subterraneum</name>
    <name type="common">Subterranean clover</name>
    <dbReference type="NCBI Taxonomy" id="3900"/>
    <lineage>
        <taxon>Eukaryota</taxon>
        <taxon>Viridiplantae</taxon>
        <taxon>Streptophyta</taxon>
        <taxon>Embryophyta</taxon>
        <taxon>Tracheophyta</taxon>
        <taxon>Spermatophyta</taxon>
        <taxon>Magnoliopsida</taxon>
        <taxon>eudicotyledons</taxon>
        <taxon>Gunneridae</taxon>
        <taxon>Pentapetalae</taxon>
        <taxon>rosids</taxon>
        <taxon>fabids</taxon>
        <taxon>Fabales</taxon>
        <taxon>Fabaceae</taxon>
        <taxon>Papilionoideae</taxon>
        <taxon>50 kb inversion clade</taxon>
        <taxon>NPAAA clade</taxon>
        <taxon>Hologalegina</taxon>
        <taxon>IRL clade</taxon>
        <taxon>Trifolieae</taxon>
        <taxon>Trifolium</taxon>
    </lineage>
</organism>
<evidence type="ECO:0000313" key="9">
    <source>
        <dbReference type="EMBL" id="GAU30723.1"/>
    </source>
</evidence>
<dbReference type="GO" id="GO:0005524">
    <property type="term" value="F:ATP binding"/>
    <property type="evidence" value="ECO:0007669"/>
    <property type="project" value="UniProtKB-UniRule"/>
</dbReference>
<reference evidence="10" key="1">
    <citation type="journal article" date="2017" name="Front. Plant Sci.">
        <title>Climate Clever Clovers: New Paradigm to Reduce the Environmental Footprint of Ruminants by Breeding Low Methanogenic Forages Utilizing Haplotype Variation.</title>
        <authorList>
            <person name="Kaur P."/>
            <person name="Appels R."/>
            <person name="Bayer P.E."/>
            <person name="Keeble-Gagnere G."/>
            <person name="Wang J."/>
            <person name="Hirakawa H."/>
            <person name="Shirasawa K."/>
            <person name="Vercoe P."/>
            <person name="Stefanova K."/>
            <person name="Durmic Z."/>
            <person name="Nichols P."/>
            <person name="Revell C."/>
            <person name="Isobe S.N."/>
            <person name="Edwards D."/>
            <person name="Erskine W."/>
        </authorList>
    </citation>
    <scope>NUCLEOTIDE SEQUENCE [LARGE SCALE GENOMIC DNA]</scope>
    <source>
        <strain evidence="10">cv. Daliak</strain>
    </source>
</reference>
<dbReference type="GO" id="GO:0004674">
    <property type="term" value="F:protein serine/threonine kinase activity"/>
    <property type="evidence" value="ECO:0007669"/>
    <property type="project" value="UniProtKB-KW"/>
</dbReference>
<dbReference type="Gene3D" id="3.10.20.90">
    <property type="entry name" value="Phosphatidylinositol 3-kinase Catalytic Subunit, Chain A, domain 1"/>
    <property type="match status" value="1"/>
</dbReference>
<keyword evidence="2" id="KW-0808">Transferase</keyword>
<dbReference type="GO" id="GO:0005737">
    <property type="term" value="C:cytoplasm"/>
    <property type="evidence" value="ECO:0007669"/>
    <property type="project" value="TreeGrafter"/>
</dbReference>
<keyword evidence="3 6" id="KW-0547">Nucleotide-binding</keyword>
<accession>A0A2Z6MLV6</accession>
<dbReference type="Pfam" id="PF07714">
    <property type="entry name" value="PK_Tyr_Ser-Thr"/>
    <property type="match status" value="2"/>
</dbReference>
<evidence type="ECO:0000259" key="8">
    <source>
        <dbReference type="PROSITE" id="PS50011"/>
    </source>
</evidence>
<dbReference type="InterPro" id="IPR000719">
    <property type="entry name" value="Prot_kinase_dom"/>
</dbReference>
<feature type="domain" description="Protein kinase" evidence="8">
    <location>
        <begin position="943"/>
        <end position="1187"/>
    </location>
</feature>
<dbReference type="PROSITE" id="PS00107">
    <property type="entry name" value="PROTEIN_KINASE_ATP"/>
    <property type="match status" value="1"/>
</dbReference>
<evidence type="ECO:0000256" key="5">
    <source>
        <dbReference type="ARBA" id="ARBA00022840"/>
    </source>
</evidence>
<dbReference type="Proteomes" id="UP000242715">
    <property type="component" value="Unassembled WGS sequence"/>
</dbReference>
<dbReference type="InterPro" id="IPR008271">
    <property type="entry name" value="Ser/Thr_kinase_AS"/>
</dbReference>
<dbReference type="SMART" id="SM00220">
    <property type="entry name" value="S_TKc"/>
    <property type="match status" value="1"/>
</dbReference>
<dbReference type="SMART" id="SM00666">
    <property type="entry name" value="PB1"/>
    <property type="match status" value="1"/>
</dbReference>
<dbReference type="CDD" id="cd13999">
    <property type="entry name" value="STKc_MAP3K-like"/>
    <property type="match status" value="1"/>
</dbReference>
<dbReference type="InterPro" id="IPR000270">
    <property type="entry name" value="PB1_dom"/>
</dbReference>
<dbReference type="InterPro" id="IPR050167">
    <property type="entry name" value="Ser_Thr_protein_kinase"/>
</dbReference>
<name>A0A2Z6MLV6_TRISU</name>
<dbReference type="GO" id="GO:0007165">
    <property type="term" value="P:signal transduction"/>
    <property type="evidence" value="ECO:0007669"/>
    <property type="project" value="TreeGrafter"/>
</dbReference>